<dbReference type="EMBL" id="BMZS01000008">
    <property type="protein sequence ID" value="GHD55206.1"/>
    <property type="molecule type" value="Genomic_DNA"/>
</dbReference>
<evidence type="ECO:0000313" key="8">
    <source>
        <dbReference type="Proteomes" id="UP000630353"/>
    </source>
</evidence>
<sequence length="109" mass="11128">MRQLPAAAILATLLAAPVAAAAQEAGDKGKGLDLALRVCANCHAVAEGETVSPVDAAPSFEDIADNPGMTGMALSAFLRTPHRTMPNLILTPDEISDVVAHILSLKDGG</sequence>
<reference evidence="7" key="2">
    <citation type="submission" date="2020-09" db="EMBL/GenBank/DDBJ databases">
        <authorList>
            <person name="Sun Q."/>
            <person name="Kim S."/>
        </authorList>
    </citation>
    <scope>NUCLEOTIDE SEQUENCE</scope>
    <source>
        <strain evidence="7">KCTC 42651</strain>
    </source>
</reference>
<dbReference type="Proteomes" id="UP000630353">
    <property type="component" value="Unassembled WGS sequence"/>
</dbReference>
<feature type="domain" description="Cytochrome c" evidence="6">
    <location>
        <begin position="26"/>
        <end position="106"/>
    </location>
</feature>
<dbReference type="Gene3D" id="1.10.760.10">
    <property type="entry name" value="Cytochrome c-like domain"/>
    <property type="match status" value="1"/>
</dbReference>
<evidence type="ECO:0000256" key="5">
    <source>
        <dbReference type="SAM" id="SignalP"/>
    </source>
</evidence>
<comment type="caution">
    <text evidence="7">The sequence shown here is derived from an EMBL/GenBank/DDBJ whole genome shotgun (WGS) entry which is preliminary data.</text>
</comment>
<reference evidence="7" key="1">
    <citation type="journal article" date="2014" name="Int. J. Syst. Evol. Microbiol.">
        <title>Complete genome sequence of Corynebacterium casei LMG S-19264T (=DSM 44701T), isolated from a smear-ripened cheese.</title>
        <authorList>
            <consortium name="US DOE Joint Genome Institute (JGI-PGF)"/>
            <person name="Walter F."/>
            <person name="Albersmeier A."/>
            <person name="Kalinowski J."/>
            <person name="Ruckert C."/>
        </authorList>
    </citation>
    <scope>NUCLEOTIDE SEQUENCE</scope>
    <source>
        <strain evidence="7">KCTC 42651</strain>
    </source>
</reference>
<organism evidence="7 8">
    <name type="scientific">Thalassobaculum fulvum</name>
    <dbReference type="NCBI Taxonomy" id="1633335"/>
    <lineage>
        <taxon>Bacteria</taxon>
        <taxon>Pseudomonadati</taxon>
        <taxon>Pseudomonadota</taxon>
        <taxon>Alphaproteobacteria</taxon>
        <taxon>Rhodospirillales</taxon>
        <taxon>Thalassobaculaceae</taxon>
        <taxon>Thalassobaculum</taxon>
    </lineage>
</organism>
<keyword evidence="3 4" id="KW-0408">Iron</keyword>
<dbReference type="GO" id="GO:0046872">
    <property type="term" value="F:metal ion binding"/>
    <property type="evidence" value="ECO:0007669"/>
    <property type="project" value="UniProtKB-KW"/>
</dbReference>
<protein>
    <submittedName>
        <fullName evidence="7">Cytochrome c</fullName>
    </submittedName>
</protein>
<dbReference type="RefSeq" id="WP_189991759.1">
    <property type="nucleotide sequence ID" value="NZ_BMZS01000008.1"/>
</dbReference>
<feature type="chain" id="PRO_5036874275" evidence="5">
    <location>
        <begin position="22"/>
        <end position="109"/>
    </location>
</feature>
<accession>A0A919CQN7</accession>
<proteinExistence type="predicted"/>
<dbReference type="GO" id="GO:0020037">
    <property type="term" value="F:heme binding"/>
    <property type="evidence" value="ECO:0007669"/>
    <property type="project" value="InterPro"/>
</dbReference>
<evidence type="ECO:0000256" key="3">
    <source>
        <dbReference type="ARBA" id="ARBA00023004"/>
    </source>
</evidence>
<evidence type="ECO:0000256" key="4">
    <source>
        <dbReference type="PROSITE-ProRule" id="PRU00433"/>
    </source>
</evidence>
<keyword evidence="1 4" id="KW-0349">Heme</keyword>
<name>A0A919CQN7_9PROT</name>
<evidence type="ECO:0000313" key="7">
    <source>
        <dbReference type="EMBL" id="GHD55206.1"/>
    </source>
</evidence>
<dbReference type="InterPro" id="IPR009056">
    <property type="entry name" value="Cyt_c-like_dom"/>
</dbReference>
<gene>
    <name evidence="7" type="primary">cycB1</name>
    <name evidence="7" type="ORF">GCM10017083_33790</name>
</gene>
<dbReference type="AlphaFoldDB" id="A0A919CQN7"/>
<keyword evidence="5" id="KW-0732">Signal</keyword>
<evidence type="ECO:0000256" key="2">
    <source>
        <dbReference type="ARBA" id="ARBA00022723"/>
    </source>
</evidence>
<dbReference type="PROSITE" id="PS51007">
    <property type="entry name" value="CYTC"/>
    <property type="match status" value="1"/>
</dbReference>
<evidence type="ECO:0000259" key="6">
    <source>
        <dbReference type="PROSITE" id="PS51007"/>
    </source>
</evidence>
<dbReference type="GO" id="GO:0009055">
    <property type="term" value="F:electron transfer activity"/>
    <property type="evidence" value="ECO:0007669"/>
    <property type="project" value="InterPro"/>
</dbReference>
<dbReference type="SUPFAM" id="SSF46626">
    <property type="entry name" value="Cytochrome c"/>
    <property type="match status" value="1"/>
</dbReference>
<keyword evidence="8" id="KW-1185">Reference proteome</keyword>
<keyword evidence="2 4" id="KW-0479">Metal-binding</keyword>
<feature type="signal peptide" evidence="5">
    <location>
        <begin position="1"/>
        <end position="21"/>
    </location>
</feature>
<evidence type="ECO:0000256" key="1">
    <source>
        <dbReference type="ARBA" id="ARBA00022617"/>
    </source>
</evidence>
<dbReference type="InterPro" id="IPR036909">
    <property type="entry name" value="Cyt_c-like_dom_sf"/>
</dbReference>